<feature type="transmembrane region" description="Helical" evidence="1">
    <location>
        <begin position="15"/>
        <end position="34"/>
    </location>
</feature>
<dbReference type="EMBL" id="JAPFFM010000002">
    <property type="protein sequence ID" value="KAJ6771671.1"/>
    <property type="molecule type" value="Genomic_DNA"/>
</dbReference>
<dbReference type="Proteomes" id="UP001151752">
    <property type="component" value="Chromosome 10"/>
</dbReference>
<accession>A0A9Q1AHW9</accession>
<gene>
    <name evidence="2" type="ORF">OIU74_018001</name>
</gene>
<evidence type="ECO:0000313" key="2">
    <source>
        <dbReference type="EMBL" id="KAJ6771671.1"/>
    </source>
</evidence>
<name>A0A9Q1AHW9_9ROSI</name>
<evidence type="ECO:0000256" key="1">
    <source>
        <dbReference type="SAM" id="Phobius"/>
    </source>
</evidence>
<evidence type="ECO:0000313" key="3">
    <source>
        <dbReference type="Proteomes" id="UP001151752"/>
    </source>
</evidence>
<keyword evidence="1" id="KW-1133">Transmembrane helix</keyword>
<keyword evidence="1" id="KW-0812">Transmembrane</keyword>
<reference evidence="2" key="1">
    <citation type="submission" date="2022-11" db="EMBL/GenBank/DDBJ databases">
        <authorList>
            <person name="Hyden B.L."/>
            <person name="Feng K."/>
            <person name="Yates T."/>
            <person name="Jawdy S."/>
            <person name="Smart L.B."/>
            <person name="Muchero W."/>
        </authorList>
    </citation>
    <scope>NUCLEOTIDE SEQUENCE</scope>
    <source>
        <tissue evidence="2">Shoot tip</tissue>
    </source>
</reference>
<comment type="caution">
    <text evidence="2">The sequence shown here is derived from an EMBL/GenBank/DDBJ whole genome shotgun (WGS) entry which is preliminary data.</text>
</comment>
<keyword evidence="3" id="KW-1185">Reference proteome</keyword>
<keyword evidence="1" id="KW-0472">Membrane</keyword>
<organism evidence="2 3">
    <name type="scientific">Salix koriyanagi</name>
    <dbReference type="NCBI Taxonomy" id="2511006"/>
    <lineage>
        <taxon>Eukaryota</taxon>
        <taxon>Viridiplantae</taxon>
        <taxon>Streptophyta</taxon>
        <taxon>Embryophyta</taxon>
        <taxon>Tracheophyta</taxon>
        <taxon>Spermatophyta</taxon>
        <taxon>Magnoliopsida</taxon>
        <taxon>eudicotyledons</taxon>
        <taxon>Gunneridae</taxon>
        <taxon>Pentapetalae</taxon>
        <taxon>rosids</taxon>
        <taxon>fabids</taxon>
        <taxon>Malpighiales</taxon>
        <taxon>Salicaceae</taxon>
        <taxon>Saliceae</taxon>
        <taxon>Salix</taxon>
    </lineage>
</organism>
<reference evidence="2" key="2">
    <citation type="journal article" date="2023" name="Int. J. Mol. Sci.">
        <title>De Novo Assembly and Annotation of 11 Diverse Shrub Willow (Salix) Genomes Reveals Novel Gene Organization in Sex-Linked Regions.</title>
        <authorList>
            <person name="Hyden B."/>
            <person name="Feng K."/>
            <person name="Yates T.B."/>
            <person name="Jawdy S."/>
            <person name="Cereghino C."/>
            <person name="Smart L.B."/>
            <person name="Muchero W."/>
        </authorList>
    </citation>
    <scope>NUCLEOTIDE SEQUENCE</scope>
    <source>
        <tissue evidence="2">Shoot tip</tissue>
    </source>
</reference>
<sequence length="47" mass="5814">MRRTRMPGCLVSCWFIPPFLPLYWFGSLDCICWLRKRRRRKPEKAKN</sequence>
<dbReference type="AlphaFoldDB" id="A0A9Q1AHW9"/>
<proteinExistence type="predicted"/>
<protein>
    <submittedName>
        <fullName evidence="2">Uncharacterized protein</fullName>
    </submittedName>
</protein>